<evidence type="ECO:0000256" key="6">
    <source>
        <dbReference type="SAM" id="MobiDB-lite"/>
    </source>
</evidence>
<evidence type="ECO:0000259" key="7">
    <source>
        <dbReference type="PROSITE" id="PS50275"/>
    </source>
</evidence>
<name>A0ABD1ZMA3_9MARC</name>
<dbReference type="GO" id="GO:0016787">
    <property type="term" value="F:hydrolase activity"/>
    <property type="evidence" value="ECO:0007669"/>
    <property type="project" value="UniProtKB-KW"/>
</dbReference>
<evidence type="ECO:0000256" key="5">
    <source>
        <dbReference type="ARBA" id="ARBA00023464"/>
    </source>
</evidence>
<keyword evidence="2" id="KW-0378">Hydrolase</keyword>
<evidence type="ECO:0000256" key="1">
    <source>
        <dbReference type="ARBA" id="ARBA00004148"/>
    </source>
</evidence>
<dbReference type="PROSITE" id="PS50275">
    <property type="entry name" value="SAC"/>
    <property type="match status" value="1"/>
</dbReference>
<dbReference type="Proteomes" id="UP001605036">
    <property type="component" value="Unassembled WGS sequence"/>
</dbReference>
<comment type="catalytic activity">
    <reaction evidence="4">
        <text>a 1,2-diacyl-sn-glycero-3-phospho-(1D-myo-inositol-3,5-bisphosphate) + H2O = a 1,2-diacyl-sn-glycero-3-phospho-(1D-myo-inositol-3-phosphate) + phosphate</text>
        <dbReference type="Rhea" id="RHEA:32955"/>
        <dbReference type="ChEBI" id="CHEBI:15377"/>
        <dbReference type="ChEBI" id="CHEBI:43474"/>
        <dbReference type="ChEBI" id="CHEBI:57923"/>
        <dbReference type="ChEBI" id="CHEBI:58088"/>
    </reaction>
</comment>
<comment type="caution">
    <text evidence="8">The sequence shown here is derived from an EMBL/GenBank/DDBJ whole genome shotgun (WGS) entry which is preliminary data.</text>
</comment>
<reference evidence="8 9" key="1">
    <citation type="submission" date="2024-09" db="EMBL/GenBank/DDBJ databases">
        <title>Chromosome-scale assembly of Riccia fluitans.</title>
        <authorList>
            <person name="Paukszto L."/>
            <person name="Sawicki J."/>
            <person name="Karawczyk K."/>
            <person name="Piernik-Szablinska J."/>
            <person name="Szczecinska M."/>
            <person name="Mazdziarz M."/>
        </authorList>
    </citation>
    <scope>NUCLEOTIDE SEQUENCE [LARGE SCALE GENOMIC DNA]</scope>
    <source>
        <strain evidence="8">Rf_01</strain>
        <tissue evidence="8">Aerial parts of the thallus</tissue>
    </source>
</reference>
<proteinExistence type="predicted"/>
<comment type="subcellular location">
    <subcellularLocation>
        <location evidence="1">Vacuole membrane</location>
        <topology evidence="1">Peripheral membrane protein</topology>
    </subcellularLocation>
</comment>
<evidence type="ECO:0000256" key="3">
    <source>
        <dbReference type="ARBA" id="ARBA00023136"/>
    </source>
</evidence>
<evidence type="ECO:0000313" key="8">
    <source>
        <dbReference type="EMBL" id="KAL2652583.1"/>
    </source>
</evidence>
<dbReference type="AlphaFoldDB" id="A0ABD1ZMA3"/>
<evidence type="ECO:0000313" key="9">
    <source>
        <dbReference type="Proteomes" id="UP001605036"/>
    </source>
</evidence>
<organism evidence="8 9">
    <name type="scientific">Riccia fluitans</name>
    <dbReference type="NCBI Taxonomy" id="41844"/>
    <lineage>
        <taxon>Eukaryota</taxon>
        <taxon>Viridiplantae</taxon>
        <taxon>Streptophyta</taxon>
        <taxon>Embryophyta</taxon>
        <taxon>Marchantiophyta</taxon>
        <taxon>Marchantiopsida</taxon>
        <taxon>Marchantiidae</taxon>
        <taxon>Marchantiales</taxon>
        <taxon>Ricciaceae</taxon>
        <taxon>Riccia</taxon>
    </lineage>
</organism>
<dbReference type="EMBL" id="JBHFFA010000001">
    <property type="protein sequence ID" value="KAL2652583.1"/>
    <property type="molecule type" value="Genomic_DNA"/>
</dbReference>
<keyword evidence="9" id="KW-1185">Reference proteome</keyword>
<feature type="domain" description="SAC" evidence="7">
    <location>
        <begin position="109"/>
        <end position="514"/>
    </location>
</feature>
<evidence type="ECO:0000256" key="4">
    <source>
        <dbReference type="ARBA" id="ARBA00023337"/>
    </source>
</evidence>
<dbReference type="InterPro" id="IPR043573">
    <property type="entry name" value="Fig4-like"/>
</dbReference>
<dbReference type="GO" id="GO:0005774">
    <property type="term" value="C:vacuolar membrane"/>
    <property type="evidence" value="ECO:0007669"/>
    <property type="project" value="UniProtKB-SubCell"/>
</dbReference>
<sequence length="851" mass="95791">MDKAPPLHGMLSYFEIPSSRFDPTFTRSGTRRSQLAPEGPLAATHARLRFRKFLEPYYLILVTKRRQIGTLCGHPIYGIEESQMITVPHSSVQTDVADCKAELRYKKLLSGVDLTKDFFFSYTYRIMQSLQRNILAQESEPLPYENMFVWNADLTRGIRERLNNTNWTVALVHGYFEQAKLSIYGRIFVITLISRRSRHFAGTRYLKRGVNDNGKVANDVETEQIVVDEESGFGTTPGQISSVVQNRGSIPLFWSQEASKLSPKPDIILHRIDPIYKAANLHFQDLEQRYGNPIIVFNLIKTAEKRPREMMLRREFANAVGYLNTILAEESRLNYIHWDFHKFNKSKANVLAVLGAVAGEVLDLTGIFYSGKSSVNKRPTRLKRASTSSLESMLGRVSPPPLPLRELNREFMSLTMTGASITARDLQKDRSREKKALRSKEPQFQCGVLRTNCIDCLDRTNVAQFAYGLAALGRQLYALGLTDTLKVDSDSGVSETLMSMYQKMGDALALQYGGSAAHNTVFPEKGKWKATTQSREFLKSIRRYYSNTYTDGEKQDAINLFLGHFQPQEGKPALWELDSDYYLHVGGYGGECTPTADGAFQKPVGAIRQNLNSAVTCVPAYRADYHLKKLTSFDKLLQISCGPIKNVRMYSETERKVGSQGADAVEVQLRSPNWLYGQRKNDDSNTTSGETQETSVSRTVEDQAIGQFTEYDWLSSFGIKEWSLPDKQLETSEEDEEGWYGTSILPGTVSDSKANQHYLLCCNGPSEDEYGNVVSQDCSDLLSEKSSAVENGETDGKEEDVEAAMRAALQEYEKLGTDMTSIMPGGEPSVEFTTNFGRWVFRPESEESDVD</sequence>
<dbReference type="PANTHER" id="PTHR45738:SF5">
    <property type="entry name" value="POLYPHOSPHOINOSITIDE PHOSPHATASE"/>
    <property type="match status" value="1"/>
</dbReference>
<gene>
    <name evidence="8" type="ORF">R1flu_020711</name>
</gene>
<dbReference type="Pfam" id="PF02383">
    <property type="entry name" value="Syja_N"/>
    <property type="match status" value="1"/>
</dbReference>
<dbReference type="PANTHER" id="PTHR45738">
    <property type="entry name" value="POLYPHOSPHOINOSITIDE PHOSPHATASE"/>
    <property type="match status" value="1"/>
</dbReference>
<accession>A0ABD1ZMA3</accession>
<comment type="subunit">
    <text evidence="5">Component of the PI(3,5)P2 regulatory complex at least composed of ATG18, SAC/FIG4, FAB1 and VAC14.</text>
</comment>
<feature type="compositionally biased region" description="Polar residues" evidence="6">
    <location>
        <begin position="684"/>
        <end position="698"/>
    </location>
</feature>
<keyword evidence="3" id="KW-0472">Membrane</keyword>
<feature type="region of interest" description="Disordered" evidence="6">
    <location>
        <begin position="676"/>
        <end position="701"/>
    </location>
</feature>
<dbReference type="InterPro" id="IPR002013">
    <property type="entry name" value="SAC_dom"/>
</dbReference>
<protein>
    <recommendedName>
        <fullName evidence="7">SAC domain-containing protein</fullName>
    </recommendedName>
</protein>
<evidence type="ECO:0000256" key="2">
    <source>
        <dbReference type="ARBA" id="ARBA00022801"/>
    </source>
</evidence>